<name>G5A1U0_PHYSP</name>
<reference evidence="1 2" key="1">
    <citation type="journal article" date="2006" name="Science">
        <title>Phytophthora genome sequences uncover evolutionary origins and mechanisms of pathogenesis.</title>
        <authorList>
            <person name="Tyler B.M."/>
            <person name="Tripathy S."/>
            <person name="Zhang X."/>
            <person name="Dehal P."/>
            <person name="Jiang R.H."/>
            <person name="Aerts A."/>
            <person name="Arredondo F.D."/>
            <person name="Baxter L."/>
            <person name="Bensasson D."/>
            <person name="Beynon J.L."/>
            <person name="Chapman J."/>
            <person name="Damasceno C.M."/>
            <person name="Dorrance A.E."/>
            <person name="Dou D."/>
            <person name="Dickerman A.W."/>
            <person name="Dubchak I.L."/>
            <person name="Garbelotto M."/>
            <person name="Gijzen M."/>
            <person name="Gordon S.G."/>
            <person name="Govers F."/>
            <person name="Grunwald N.J."/>
            <person name="Huang W."/>
            <person name="Ivors K.L."/>
            <person name="Jones R.W."/>
            <person name="Kamoun S."/>
            <person name="Krampis K."/>
            <person name="Lamour K.H."/>
            <person name="Lee M.K."/>
            <person name="McDonald W.H."/>
            <person name="Medina M."/>
            <person name="Meijer H.J."/>
            <person name="Nordberg E.K."/>
            <person name="Maclean D.J."/>
            <person name="Ospina-Giraldo M.D."/>
            <person name="Morris P.F."/>
            <person name="Phuntumart V."/>
            <person name="Putnam N.H."/>
            <person name="Rash S."/>
            <person name="Rose J.K."/>
            <person name="Sakihama Y."/>
            <person name="Salamov A.A."/>
            <person name="Savidor A."/>
            <person name="Scheuring C.F."/>
            <person name="Smith B.M."/>
            <person name="Sobral B.W."/>
            <person name="Terry A."/>
            <person name="Torto-Alalibo T.A."/>
            <person name="Win J."/>
            <person name="Xu Z."/>
            <person name="Zhang H."/>
            <person name="Grigoriev I.V."/>
            <person name="Rokhsar D.S."/>
            <person name="Boore J.L."/>
        </authorList>
    </citation>
    <scope>NUCLEOTIDE SEQUENCE [LARGE SCALE GENOMIC DNA]</scope>
    <source>
        <strain evidence="1 2">P6497</strain>
    </source>
</reference>
<evidence type="ECO:0000313" key="2">
    <source>
        <dbReference type="Proteomes" id="UP000002640"/>
    </source>
</evidence>
<dbReference type="InterPro" id="IPR036770">
    <property type="entry name" value="Ankyrin_rpt-contain_sf"/>
</dbReference>
<dbReference type="RefSeq" id="XP_009533633.1">
    <property type="nucleotide sequence ID" value="XM_009535338.1"/>
</dbReference>
<evidence type="ECO:0000313" key="1">
    <source>
        <dbReference type="EMBL" id="EGZ10888.1"/>
    </source>
</evidence>
<dbReference type="Proteomes" id="UP000002640">
    <property type="component" value="Unassembled WGS sequence"/>
</dbReference>
<dbReference type="InterPro" id="IPR052050">
    <property type="entry name" value="SecEffector_AnkRepeat"/>
</dbReference>
<dbReference type="Gene3D" id="1.25.40.20">
    <property type="entry name" value="Ankyrin repeat-containing domain"/>
    <property type="match status" value="1"/>
</dbReference>
<dbReference type="PANTHER" id="PTHR46586:SF3">
    <property type="entry name" value="ANKYRIN REPEAT-CONTAINING PROTEIN"/>
    <property type="match status" value="1"/>
</dbReference>
<dbReference type="SMR" id="G5A1U0"/>
<dbReference type="GeneID" id="20660166"/>
<organism evidence="1 2">
    <name type="scientific">Phytophthora sojae (strain P6497)</name>
    <name type="common">Soybean stem and root rot agent</name>
    <name type="synonym">Phytophthora megasperma f. sp. glycines</name>
    <dbReference type="NCBI Taxonomy" id="1094619"/>
    <lineage>
        <taxon>Eukaryota</taxon>
        <taxon>Sar</taxon>
        <taxon>Stramenopiles</taxon>
        <taxon>Oomycota</taxon>
        <taxon>Peronosporomycetes</taxon>
        <taxon>Peronosporales</taxon>
        <taxon>Peronosporaceae</taxon>
        <taxon>Phytophthora</taxon>
    </lineage>
</organism>
<dbReference type="InParanoid" id="G5A1U0"/>
<dbReference type="KEGG" id="psoj:PHYSODRAFT_519325"/>
<dbReference type="SUPFAM" id="SSF48403">
    <property type="entry name" value="Ankyrin repeat"/>
    <property type="match status" value="1"/>
</dbReference>
<accession>G5A1U0</accession>
<dbReference type="PANTHER" id="PTHR46586">
    <property type="entry name" value="ANKYRIN REPEAT-CONTAINING PROTEIN"/>
    <property type="match status" value="1"/>
</dbReference>
<keyword evidence="2" id="KW-1185">Reference proteome</keyword>
<proteinExistence type="predicted"/>
<dbReference type="EMBL" id="JH159158">
    <property type="protein sequence ID" value="EGZ10888.1"/>
    <property type="molecule type" value="Genomic_DNA"/>
</dbReference>
<protein>
    <submittedName>
        <fullName evidence="1">Uncharacterized protein</fullName>
    </submittedName>
</protein>
<gene>
    <name evidence="1" type="ORF">PHYSODRAFT_519325</name>
</gene>
<dbReference type="AlphaFoldDB" id="G5A1U0"/>
<sequence>MNFTLTAVELVLFDQRATGVLLHLGPLISTFLGPSRYLSLSEACRFASMRLVEWAWSLTWASETEVTGWRLSNYLRSEPRYYHRQFEEAMILAAERGDLVLVRWLFAHFSSSKVTVQVVEAAAKNGRLAVLHSCWSTTPGEHVVVWGGASIVKAVEHGHPEVARWLYMNAPHELNDRELACAIQASLNKGHIGFANFLLPPGQRFANYVDFMSSAADAAHRPQMIEMALDAGLLREDECKAAKAIRRLGDTGCLDLMQRIMLLHSPLRPPRSRICSWARTWRTTTIAACKAGNIDVIKWLVGHPLAAEGAVRQAKKYPLWAASEEGHLAAMGLVAEEEPSVLLDSLRRATRYGHLDAMKWLMERCPSSYREHEESILMEHGHLAVVEYLTSLKAPPMSTPKLMDQAARCGHLSTEMAAQSLGVLLLDQSHG</sequence>